<protein>
    <recommendedName>
        <fullName evidence="4">THO complex subunit 1</fullName>
    </recommendedName>
</protein>
<name>A0ABZ1D8P4_9TREE</name>
<dbReference type="Proteomes" id="UP001329825">
    <property type="component" value="Chromosome 9"/>
</dbReference>
<gene>
    <name evidence="2" type="ORF">IL334_006715</name>
</gene>
<dbReference type="PANTHER" id="PTHR13265">
    <property type="entry name" value="THO COMPLEX SUBUNIT 1"/>
    <property type="match status" value="1"/>
</dbReference>
<evidence type="ECO:0000256" key="1">
    <source>
        <dbReference type="SAM" id="MobiDB-lite"/>
    </source>
</evidence>
<proteinExistence type="predicted"/>
<evidence type="ECO:0008006" key="4">
    <source>
        <dbReference type="Google" id="ProtNLM"/>
    </source>
</evidence>
<feature type="compositionally biased region" description="Basic and acidic residues" evidence="1">
    <location>
        <begin position="679"/>
        <end position="689"/>
    </location>
</feature>
<reference evidence="2 3" key="1">
    <citation type="submission" date="2024-01" db="EMBL/GenBank/DDBJ databases">
        <title>Comparative genomics of Cryptococcus and Kwoniella reveals pathogenesis evolution and contrasting modes of karyotype evolution via chromosome fusion or intercentromeric recombination.</title>
        <authorList>
            <person name="Coelho M.A."/>
            <person name="David-Palma M."/>
            <person name="Shea T."/>
            <person name="Bowers K."/>
            <person name="McGinley-Smith S."/>
            <person name="Mohammad A.W."/>
            <person name="Gnirke A."/>
            <person name="Yurkov A.M."/>
            <person name="Nowrousian M."/>
            <person name="Sun S."/>
            <person name="Cuomo C.A."/>
            <person name="Heitman J."/>
        </authorList>
    </citation>
    <scope>NUCLEOTIDE SEQUENCE [LARGE SCALE GENOMIC DNA]</scope>
    <source>
        <strain evidence="2">CBS 11374</strain>
    </source>
</reference>
<dbReference type="InterPro" id="IPR021861">
    <property type="entry name" value="THO_THOC1"/>
</dbReference>
<feature type="compositionally biased region" description="Acidic residues" evidence="1">
    <location>
        <begin position="638"/>
        <end position="665"/>
    </location>
</feature>
<dbReference type="GeneID" id="87958845"/>
<sequence length="746" mass="83474">MASRLYPSLKTAIASVVSSYSPAREPVQPILSSELKERLSEIWSESSVGLNASESSSKSGDVVRTVLEVIGRDVVVLPITSGELAEADIEGSKEDKQIFQTSLQDRLDVVLTLFEVVYAAYPDLPALEPGALFIPLLEELVELISVDSWRELWTYVETRSKRFTKDMPASRGKALPLLRTINAFLRFLPRTPENLVFRGRVHQFASSVISVADKSAINMRGDYAEVRTTWDEEEIKGIEDQEQEEVQDGEGDVKMDMDDNDEKKIEVEAGTSSEQDLPSNNSVSHYLSIATAPQMDFYPTLWSLQQYFAHPPSLDGIATGEPPKTPFDTFKEKSDFVLPQLFAQTQKEKALLGKDTEIGGKKRKRSAEDEGNGGFFHPRFLTGKRLLEHELADPSFRRQILVQYFILFQFLLNLTPASAGKQAFTGGMPKTFVLGTDDEKWVISKIQIIRDELTKMEDGKRFEETVLSIITREVHYAQWKNDQCPEGVFEIPPLEDKTAKDAAKAWEKRLAPPASYTFKVGSRPLSMLWNNGFRGIDQLKGREKATSEEQLDEEIQKIVIDEEDDKAMGREQPQEEMAANKDRKTSLTWRGLRLASHHHLRYFGVLAPKRDIHVLLKATRGETDSKGPAVENQVEAEKNDDDNGQEVEVAGDEDGKDEPSGEDSAMETIAEQPAPQDTVKTEDTARDVDMNELPKPGTEDVAAIDTIEDVKQPSRRLESDQANLAVVNEIEANGTEPEAPNPPTSM</sequence>
<dbReference type="PANTHER" id="PTHR13265:SF0">
    <property type="entry name" value="HPR1"/>
    <property type="match status" value="1"/>
</dbReference>
<feature type="region of interest" description="Disordered" evidence="1">
    <location>
        <begin position="622"/>
        <end position="700"/>
    </location>
</feature>
<dbReference type="Pfam" id="PF11957">
    <property type="entry name" value="efThoc1"/>
    <property type="match status" value="1"/>
</dbReference>
<evidence type="ECO:0000313" key="2">
    <source>
        <dbReference type="EMBL" id="WRT69725.1"/>
    </source>
</evidence>
<dbReference type="EMBL" id="CP141889">
    <property type="protein sequence ID" value="WRT69725.1"/>
    <property type="molecule type" value="Genomic_DNA"/>
</dbReference>
<organism evidence="2 3">
    <name type="scientific">Kwoniella shivajii</name>
    <dbReference type="NCBI Taxonomy" id="564305"/>
    <lineage>
        <taxon>Eukaryota</taxon>
        <taxon>Fungi</taxon>
        <taxon>Dikarya</taxon>
        <taxon>Basidiomycota</taxon>
        <taxon>Agaricomycotina</taxon>
        <taxon>Tremellomycetes</taxon>
        <taxon>Tremellales</taxon>
        <taxon>Cryptococcaceae</taxon>
        <taxon>Kwoniella</taxon>
    </lineage>
</organism>
<accession>A0ABZ1D8P4</accession>
<dbReference type="RefSeq" id="XP_062794464.1">
    <property type="nucleotide sequence ID" value="XM_062938413.1"/>
</dbReference>
<keyword evidence="3" id="KW-1185">Reference proteome</keyword>
<evidence type="ECO:0000313" key="3">
    <source>
        <dbReference type="Proteomes" id="UP001329825"/>
    </source>
</evidence>